<dbReference type="AlphaFoldDB" id="A0A926DXW1"/>
<evidence type="ECO:0000313" key="5">
    <source>
        <dbReference type="EMBL" id="MBC8545847.1"/>
    </source>
</evidence>
<dbReference type="InterPro" id="IPR015421">
    <property type="entry name" value="PyrdxlP-dep_Trfase_major"/>
</dbReference>
<dbReference type="PANTHER" id="PTHR48097:SF5">
    <property type="entry name" value="LOW SPECIFICITY L-THREONINE ALDOLASE"/>
    <property type="match status" value="1"/>
</dbReference>
<comment type="cofactor">
    <cofactor evidence="1">
        <name>pyridoxal 5'-phosphate</name>
        <dbReference type="ChEBI" id="CHEBI:597326"/>
    </cofactor>
</comment>
<dbReference type="Gene3D" id="3.90.1150.10">
    <property type="entry name" value="Aspartate Aminotransferase, domain 1"/>
    <property type="match status" value="1"/>
</dbReference>
<gene>
    <name evidence="5" type="ORF">H8711_02695</name>
</gene>
<accession>A0A926DXW1</accession>
<evidence type="ECO:0000259" key="4">
    <source>
        <dbReference type="Pfam" id="PF01212"/>
    </source>
</evidence>
<evidence type="ECO:0000313" key="6">
    <source>
        <dbReference type="Proteomes" id="UP000653127"/>
    </source>
</evidence>
<keyword evidence="5" id="KW-0032">Aminotransferase</keyword>
<evidence type="ECO:0000256" key="1">
    <source>
        <dbReference type="ARBA" id="ARBA00001933"/>
    </source>
</evidence>
<dbReference type="GO" id="GO:0016829">
    <property type="term" value="F:lyase activity"/>
    <property type="evidence" value="ECO:0007669"/>
    <property type="project" value="InterPro"/>
</dbReference>
<reference evidence="5" key="1">
    <citation type="submission" date="2020-08" db="EMBL/GenBank/DDBJ databases">
        <title>Genome public.</title>
        <authorList>
            <person name="Liu C."/>
            <person name="Sun Q."/>
        </authorList>
    </citation>
    <scope>NUCLEOTIDE SEQUENCE</scope>
    <source>
        <strain evidence="5">NSJ-31</strain>
    </source>
</reference>
<dbReference type="InterPro" id="IPR015422">
    <property type="entry name" value="PyrdxlP-dep_Trfase_small"/>
</dbReference>
<name>A0A926DXW1_9FIRM</name>
<comment type="caution">
    <text evidence="5">The sequence shown here is derived from an EMBL/GenBank/DDBJ whole genome shotgun (WGS) entry which is preliminary data.</text>
</comment>
<dbReference type="SUPFAM" id="SSF53383">
    <property type="entry name" value="PLP-dependent transferases"/>
    <property type="match status" value="1"/>
</dbReference>
<keyword evidence="3" id="KW-0663">Pyridoxal phosphate</keyword>
<dbReference type="GO" id="GO:0006520">
    <property type="term" value="P:amino acid metabolic process"/>
    <property type="evidence" value="ECO:0007669"/>
    <property type="project" value="InterPro"/>
</dbReference>
<evidence type="ECO:0000256" key="3">
    <source>
        <dbReference type="ARBA" id="ARBA00022898"/>
    </source>
</evidence>
<dbReference type="InterPro" id="IPR015424">
    <property type="entry name" value="PyrdxlP-dep_Trfase"/>
</dbReference>
<dbReference type="InterPro" id="IPR001597">
    <property type="entry name" value="ArAA_b-elim_lyase/Thr_aldolase"/>
</dbReference>
<keyword evidence="5" id="KW-0808">Transferase</keyword>
<dbReference type="Pfam" id="PF01212">
    <property type="entry name" value="Beta_elim_lyase"/>
    <property type="match status" value="1"/>
</dbReference>
<dbReference type="GO" id="GO:0008483">
    <property type="term" value="F:transaminase activity"/>
    <property type="evidence" value="ECO:0007669"/>
    <property type="project" value="UniProtKB-KW"/>
</dbReference>
<organism evidence="5 6">
    <name type="scientific">Ligaoa zhengdingensis</name>
    <dbReference type="NCBI Taxonomy" id="2763658"/>
    <lineage>
        <taxon>Bacteria</taxon>
        <taxon>Bacillati</taxon>
        <taxon>Bacillota</taxon>
        <taxon>Clostridia</taxon>
        <taxon>Eubacteriales</taxon>
        <taxon>Oscillospiraceae</taxon>
        <taxon>Ligaoa</taxon>
    </lineage>
</organism>
<sequence>MRYSFRNDYSEGAHPRLLEALARTNLEQTVGYGLDGYCDAAREKIRSAIGRADLDVHFLVGGTQANTIVIAAALRPHQAVIAAQTGHVNVHETGAIEATGHKVVAMPGENGKLTPAQVQAAVDSHTDEHMVQPKLVYISQSTEIGTVYSLKELEALRSCCDRNGLLLYIDGARLACALAAQGNDVTLSDLARLSDAFSIGGTKCGALFGEAVVLRTHIIRADFRYFIKQRGGMLAKGRLLGVQFSELFEGGLYEELGAHANRMAMLLRSAFAAEGIPMLTDSPTNQQFPILPNRIKTALEQNYEFEIWEARGNGTTVVRFVTSWATPEDAVRCLIGELHRLCAGN</sequence>
<dbReference type="RefSeq" id="WP_249282001.1">
    <property type="nucleotide sequence ID" value="NZ_JACRST010000002.1"/>
</dbReference>
<evidence type="ECO:0000256" key="2">
    <source>
        <dbReference type="ARBA" id="ARBA00006966"/>
    </source>
</evidence>
<dbReference type="Proteomes" id="UP000653127">
    <property type="component" value="Unassembled WGS sequence"/>
</dbReference>
<feature type="domain" description="Aromatic amino acid beta-eliminating lyase/threonine aldolase" evidence="4">
    <location>
        <begin position="15"/>
        <end position="270"/>
    </location>
</feature>
<keyword evidence="6" id="KW-1185">Reference proteome</keyword>
<protein>
    <submittedName>
        <fullName evidence="5">Aminotransferase class I/II-fold pyridoxal phosphate-dependent enzyme</fullName>
    </submittedName>
</protein>
<proteinExistence type="inferred from homology"/>
<dbReference type="Gene3D" id="3.40.640.10">
    <property type="entry name" value="Type I PLP-dependent aspartate aminotransferase-like (Major domain)"/>
    <property type="match status" value="1"/>
</dbReference>
<dbReference type="PANTHER" id="PTHR48097">
    <property type="entry name" value="L-THREONINE ALDOLASE-RELATED"/>
    <property type="match status" value="1"/>
</dbReference>
<comment type="similarity">
    <text evidence="2">Belongs to the threonine aldolase family.</text>
</comment>
<dbReference type="EMBL" id="JACRST010000002">
    <property type="protein sequence ID" value="MBC8545847.1"/>
    <property type="molecule type" value="Genomic_DNA"/>
</dbReference>